<feature type="transmembrane region" description="Helical" evidence="1">
    <location>
        <begin position="72"/>
        <end position="89"/>
    </location>
</feature>
<dbReference type="RefSeq" id="WP_162318252.1">
    <property type="nucleotide sequence ID" value="NZ_JAHQXF010000002.1"/>
</dbReference>
<dbReference type="Proteomes" id="UP000766550">
    <property type="component" value="Unassembled WGS sequence"/>
</dbReference>
<keyword evidence="1" id="KW-0472">Membrane</keyword>
<evidence type="ECO:0000313" key="3">
    <source>
        <dbReference type="Proteomes" id="UP000766550"/>
    </source>
</evidence>
<keyword evidence="3" id="KW-1185">Reference proteome</keyword>
<dbReference type="EMBL" id="JAHQXF010000002">
    <property type="protein sequence ID" value="MBV0925426.1"/>
    <property type="molecule type" value="Genomic_DNA"/>
</dbReference>
<feature type="transmembrane region" description="Helical" evidence="1">
    <location>
        <begin position="123"/>
        <end position="140"/>
    </location>
</feature>
<gene>
    <name evidence="2" type="ORF">KTS45_14560</name>
</gene>
<feature type="transmembrane region" description="Helical" evidence="1">
    <location>
        <begin position="95"/>
        <end position="111"/>
    </location>
</feature>
<dbReference type="OrthoDB" id="220667at2157"/>
<keyword evidence="1" id="KW-0812">Transmembrane</keyword>
<evidence type="ECO:0000256" key="1">
    <source>
        <dbReference type="SAM" id="Phobius"/>
    </source>
</evidence>
<sequence length="169" mass="17241">MRADPRCPHCSEKVSATATWCMHCGADFSTPIDASGGQFAGEASMVELESALEAGDVTGATRLLRHRTDGSRLVGVALGIVALVTLPLVAPAGVTWAYLAAVVAIGAYAARQPSVDDAVRDGGTALAVAPILLWIVAAVLRGFAGVSAVNLLGPALYAGAVLFAVRRLT</sequence>
<comment type="caution">
    <text evidence="2">The sequence shown here is derived from an EMBL/GenBank/DDBJ whole genome shotgun (WGS) entry which is preliminary data.</text>
</comment>
<feature type="transmembrane region" description="Helical" evidence="1">
    <location>
        <begin position="146"/>
        <end position="165"/>
    </location>
</feature>
<accession>A0A8J7YB78</accession>
<organism evidence="2 3">
    <name type="scientific">Haloarcula limicola</name>
    <dbReference type="NCBI Taxonomy" id="1429915"/>
    <lineage>
        <taxon>Archaea</taxon>
        <taxon>Methanobacteriati</taxon>
        <taxon>Methanobacteriota</taxon>
        <taxon>Stenosarchaea group</taxon>
        <taxon>Halobacteria</taxon>
        <taxon>Halobacteriales</taxon>
        <taxon>Haloarculaceae</taxon>
        <taxon>Haloarcula</taxon>
    </lineage>
</organism>
<reference evidence="2 3" key="1">
    <citation type="submission" date="2021-06" db="EMBL/GenBank/DDBJ databases">
        <title>New haloarchaea isolates fom saline soil.</title>
        <authorList>
            <person name="Duran-Viseras A."/>
            <person name="Sanchez-Porro C.S."/>
            <person name="Ventosa A."/>
        </authorList>
    </citation>
    <scope>NUCLEOTIDE SEQUENCE [LARGE SCALE GENOMIC DNA]</scope>
    <source>
        <strain evidence="2 3">JCM 183640</strain>
    </source>
</reference>
<dbReference type="AlphaFoldDB" id="A0A8J7YB78"/>
<protein>
    <submittedName>
        <fullName evidence="2">Zinc ribbon domain-containing protein</fullName>
    </submittedName>
</protein>
<name>A0A8J7YB78_9EURY</name>
<evidence type="ECO:0000313" key="2">
    <source>
        <dbReference type="EMBL" id="MBV0925426.1"/>
    </source>
</evidence>
<proteinExistence type="predicted"/>
<keyword evidence="1" id="KW-1133">Transmembrane helix</keyword>